<evidence type="ECO:0000256" key="7">
    <source>
        <dbReference type="SAM" id="Phobius"/>
    </source>
</evidence>
<evidence type="ECO:0000256" key="3">
    <source>
        <dbReference type="ARBA" id="ARBA00022692"/>
    </source>
</evidence>
<dbReference type="PANTHER" id="PTHR37937">
    <property type="entry name" value="CONJUGATIVE TRANSFER: DNA TRANSPORT"/>
    <property type="match status" value="1"/>
</dbReference>
<dbReference type="RefSeq" id="WP_106166421.1">
    <property type="nucleotide sequence ID" value="NZ_JAVKZF010000002.1"/>
</dbReference>
<sequence>MTKRNLKSNSSLLETVLFLSGLLALWWAVQNQNVALFLLQNPHLILPYLIQEFGLFWLVIGAVGILALFWLLIAISTSNSSNVLRGAKLVSSGKLKSILQQQPKLRNQPQLKIAGMPIPSAYENRGFFVVGSPGSGKTKAIEQLVAILKQRTDFRAIVFDRGGELLEKFYDPTQDIIFNPHDARSCHWTHVCEQAQPATIAAGLIPMESAREPFFSNAGRAVMTELFRKTRNNAELLELLRGNVEQLKTFLAGTLAYRYLEEAKVATSVLSTAANYCQFYESLLTPQAKALSFYQWGASDSPRWIFITLNEDDTELFKPLYSLAFELMLKGLLSNQQHNRKTAIAIDELGALNQLPSLGRLLSESRKFLGCPILGTQTEAQITKIYGREDTRILLQGAKTKLILNCADPQTAETMAQVIGKQERVDFTNTRNRSQNYSGRGAGHGSSYGESEQIRETYAVMPSQLQDLPDLAGYLKISGLPAAPVQVRIQDFSARAERFIPRSQVSTSPAAAQPVKKAQSIQEQWENLRS</sequence>
<dbReference type="AlphaFoldDB" id="A0AB37ULT4"/>
<dbReference type="CDD" id="cd01127">
    <property type="entry name" value="TrwB_TraG_TraD_VirD4"/>
    <property type="match status" value="1"/>
</dbReference>
<evidence type="ECO:0000259" key="8">
    <source>
        <dbReference type="Pfam" id="PF10412"/>
    </source>
</evidence>
<organism evidence="9 10">
    <name type="scientific">Chroococcidiopsis cubana SAG 39.79</name>
    <dbReference type="NCBI Taxonomy" id="388085"/>
    <lineage>
        <taxon>Bacteria</taxon>
        <taxon>Bacillati</taxon>
        <taxon>Cyanobacteriota</taxon>
        <taxon>Cyanophyceae</taxon>
        <taxon>Chroococcidiopsidales</taxon>
        <taxon>Chroococcidiopsidaceae</taxon>
        <taxon>Chroococcidiopsis</taxon>
    </lineage>
</organism>
<dbReference type="Pfam" id="PF10412">
    <property type="entry name" value="TrwB_AAD_bind"/>
    <property type="match status" value="1"/>
</dbReference>
<dbReference type="InterPro" id="IPR019476">
    <property type="entry name" value="T4SS_TraD_DNA-bd"/>
</dbReference>
<comment type="subcellular location">
    <subcellularLocation>
        <location evidence="1">Cell membrane</location>
        <topology evidence="1">Multi-pass membrane protein</topology>
    </subcellularLocation>
</comment>
<evidence type="ECO:0000256" key="1">
    <source>
        <dbReference type="ARBA" id="ARBA00004651"/>
    </source>
</evidence>
<feature type="region of interest" description="Disordered" evidence="6">
    <location>
        <begin position="431"/>
        <end position="451"/>
    </location>
</feature>
<evidence type="ECO:0000256" key="6">
    <source>
        <dbReference type="SAM" id="MobiDB-lite"/>
    </source>
</evidence>
<evidence type="ECO:0000313" key="10">
    <source>
        <dbReference type="Proteomes" id="UP000282574"/>
    </source>
</evidence>
<keyword evidence="3 7" id="KW-0812">Transmembrane</keyword>
<evidence type="ECO:0000256" key="2">
    <source>
        <dbReference type="ARBA" id="ARBA00022475"/>
    </source>
</evidence>
<dbReference type="EMBL" id="RSCK01000015">
    <property type="protein sequence ID" value="RUT12330.1"/>
    <property type="molecule type" value="Genomic_DNA"/>
</dbReference>
<dbReference type="SUPFAM" id="SSF52540">
    <property type="entry name" value="P-loop containing nucleoside triphosphate hydrolases"/>
    <property type="match status" value="1"/>
</dbReference>
<keyword evidence="2" id="KW-1003">Cell membrane</keyword>
<keyword evidence="5 7" id="KW-0472">Membrane</keyword>
<proteinExistence type="predicted"/>
<feature type="transmembrane region" description="Helical" evidence="7">
    <location>
        <begin position="55"/>
        <end position="75"/>
    </location>
</feature>
<dbReference type="InterPro" id="IPR051539">
    <property type="entry name" value="T4SS-coupling_protein"/>
</dbReference>
<dbReference type="Gene3D" id="3.40.50.300">
    <property type="entry name" value="P-loop containing nucleotide triphosphate hydrolases"/>
    <property type="match status" value="2"/>
</dbReference>
<comment type="caution">
    <text evidence="9">The sequence shown here is derived from an EMBL/GenBank/DDBJ whole genome shotgun (WGS) entry which is preliminary data.</text>
</comment>
<reference evidence="9 10" key="1">
    <citation type="journal article" date="2019" name="Genome Biol. Evol.">
        <title>Day and night: Metabolic profiles and evolutionary relationships of six axenic non-marine cyanobacteria.</title>
        <authorList>
            <person name="Will S.E."/>
            <person name="Henke P."/>
            <person name="Boedeker C."/>
            <person name="Huang S."/>
            <person name="Brinkmann H."/>
            <person name="Rohde M."/>
            <person name="Jarek M."/>
            <person name="Friedl T."/>
            <person name="Seufert S."/>
            <person name="Schumacher M."/>
            <person name="Overmann J."/>
            <person name="Neumann-Schaal M."/>
            <person name="Petersen J."/>
        </authorList>
    </citation>
    <scope>NUCLEOTIDE SEQUENCE [LARGE SCALE GENOMIC DNA]</scope>
    <source>
        <strain evidence="9 10">SAG 39.79</strain>
    </source>
</reference>
<name>A0AB37ULT4_9CYAN</name>
<keyword evidence="10" id="KW-1185">Reference proteome</keyword>
<evidence type="ECO:0000256" key="5">
    <source>
        <dbReference type="ARBA" id="ARBA00023136"/>
    </source>
</evidence>
<feature type="region of interest" description="Disordered" evidence="6">
    <location>
        <begin position="502"/>
        <end position="530"/>
    </location>
</feature>
<keyword evidence="4 7" id="KW-1133">Transmembrane helix</keyword>
<dbReference type="InterPro" id="IPR027417">
    <property type="entry name" value="P-loop_NTPase"/>
</dbReference>
<dbReference type="Proteomes" id="UP000282574">
    <property type="component" value="Unassembled WGS sequence"/>
</dbReference>
<dbReference type="PANTHER" id="PTHR37937:SF1">
    <property type="entry name" value="CONJUGATIVE TRANSFER: DNA TRANSPORT"/>
    <property type="match status" value="1"/>
</dbReference>
<accession>A0AB37ULT4</accession>
<dbReference type="GO" id="GO:0005886">
    <property type="term" value="C:plasma membrane"/>
    <property type="evidence" value="ECO:0007669"/>
    <property type="project" value="UniProtKB-SubCell"/>
</dbReference>
<feature type="compositionally biased region" description="Polar residues" evidence="6">
    <location>
        <begin position="519"/>
        <end position="530"/>
    </location>
</feature>
<evidence type="ECO:0000313" key="9">
    <source>
        <dbReference type="EMBL" id="RUT12330.1"/>
    </source>
</evidence>
<feature type="domain" description="Type IV secretion system coupling protein TraD DNA-binding" evidence="8">
    <location>
        <begin position="111"/>
        <end position="487"/>
    </location>
</feature>
<evidence type="ECO:0000256" key="4">
    <source>
        <dbReference type="ARBA" id="ARBA00022989"/>
    </source>
</evidence>
<gene>
    <name evidence="9" type="ORF">DSM107010_23400</name>
</gene>
<protein>
    <submittedName>
        <fullName evidence="9">Conjugative transfer protein TraD</fullName>
    </submittedName>
</protein>